<sequence>MSQFLVAGTYQRKGPNVLVSMAGPFCASPEGSGRCVAGQIRRISLDPSKIRTKAVSNGFARRNGSAASCARKPPFKHSLRPSLIYSNMSVILLGREFKRFGNLKRIPKIDTALLFATTTHVH</sequence>
<dbReference type="EMBL" id="JAVHJO010000007">
    <property type="protein sequence ID" value="KAK6538914.1"/>
    <property type="molecule type" value="Genomic_DNA"/>
</dbReference>
<name>A0AAV9X9Z2_9PEZI</name>
<gene>
    <name evidence="1" type="ORF">TWF694_010468</name>
</gene>
<comment type="caution">
    <text evidence="1">The sequence shown here is derived from an EMBL/GenBank/DDBJ whole genome shotgun (WGS) entry which is preliminary data.</text>
</comment>
<dbReference type="AlphaFoldDB" id="A0AAV9X9Z2"/>
<organism evidence="1 2">
    <name type="scientific">Orbilia ellipsospora</name>
    <dbReference type="NCBI Taxonomy" id="2528407"/>
    <lineage>
        <taxon>Eukaryota</taxon>
        <taxon>Fungi</taxon>
        <taxon>Dikarya</taxon>
        <taxon>Ascomycota</taxon>
        <taxon>Pezizomycotina</taxon>
        <taxon>Orbiliomycetes</taxon>
        <taxon>Orbiliales</taxon>
        <taxon>Orbiliaceae</taxon>
        <taxon>Orbilia</taxon>
    </lineage>
</organism>
<dbReference type="Proteomes" id="UP001365542">
    <property type="component" value="Unassembled WGS sequence"/>
</dbReference>
<keyword evidence="2" id="KW-1185">Reference proteome</keyword>
<evidence type="ECO:0000313" key="2">
    <source>
        <dbReference type="Proteomes" id="UP001365542"/>
    </source>
</evidence>
<proteinExistence type="predicted"/>
<accession>A0AAV9X9Z2</accession>
<protein>
    <submittedName>
        <fullName evidence="1">Uncharacterized protein</fullName>
    </submittedName>
</protein>
<evidence type="ECO:0000313" key="1">
    <source>
        <dbReference type="EMBL" id="KAK6538914.1"/>
    </source>
</evidence>
<reference evidence="1 2" key="1">
    <citation type="submission" date="2019-10" db="EMBL/GenBank/DDBJ databases">
        <authorList>
            <person name="Palmer J.M."/>
        </authorList>
    </citation>
    <scope>NUCLEOTIDE SEQUENCE [LARGE SCALE GENOMIC DNA]</scope>
    <source>
        <strain evidence="1 2">TWF694</strain>
    </source>
</reference>